<dbReference type="RefSeq" id="WP_163287315.1">
    <property type="nucleotide sequence ID" value="NZ_JAAGVY010000102.1"/>
</dbReference>
<dbReference type="Proteomes" id="UP000486602">
    <property type="component" value="Unassembled WGS sequence"/>
</dbReference>
<protein>
    <recommendedName>
        <fullName evidence="3">RHS repeat-associated core domain-containing protein</fullName>
    </recommendedName>
</protein>
<dbReference type="Gene3D" id="2.180.10.10">
    <property type="entry name" value="RHS repeat-associated core"/>
    <property type="match status" value="1"/>
</dbReference>
<reference evidence="1 2" key="1">
    <citation type="submission" date="2020-02" db="EMBL/GenBank/DDBJ databases">
        <title>Out from the shadows clarifying the taxonomy of the family Cryomorphaceae and related taxa by utilizing the GTDB taxonomic framework.</title>
        <authorList>
            <person name="Bowman J.P."/>
        </authorList>
    </citation>
    <scope>NUCLEOTIDE SEQUENCE [LARGE SCALE GENOMIC DNA]</scope>
    <source>
        <strain evidence="1 2">QSSC 1-22</strain>
    </source>
</reference>
<evidence type="ECO:0000313" key="2">
    <source>
        <dbReference type="Proteomes" id="UP000486602"/>
    </source>
</evidence>
<evidence type="ECO:0000313" key="1">
    <source>
        <dbReference type="EMBL" id="NEN25872.1"/>
    </source>
</evidence>
<organism evidence="1 2">
    <name type="scientific">Cryomorpha ignava</name>
    <dbReference type="NCBI Taxonomy" id="101383"/>
    <lineage>
        <taxon>Bacteria</taxon>
        <taxon>Pseudomonadati</taxon>
        <taxon>Bacteroidota</taxon>
        <taxon>Flavobacteriia</taxon>
        <taxon>Flavobacteriales</taxon>
        <taxon>Cryomorphaceae</taxon>
        <taxon>Cryomorpha</taxon>
    </lineage>
</organism>
<keyword evidence="2" id="KW-1185">Reference proteome</keyword>
<sequence>MYSESTLEPDIVSRWLSPDPLASQFPSYSPYNFVVNNPILFIDPDGKAVKPSNESAAAAFHSIVQSLGGQKAFGLRVEGKGKNAYYTTDLKWSIDKFSKKSGLEGEALSNAIAVFKVLKAEEIVEIAVVSAEGTQSNVENTRNVQTNNSDVNSFMTNTDKSNNLTPMETHGEINTLMNNGDPKGEGFGFFPDENNSTVTNYNATSIIPDEKPLGGILIINNQKSQGDFTYGQSNGQSKTDGQVLQSGINAVQDEVK</sequence>
<name>A0A7K3WYD5_9FLAO</name>
<accession>A0A7K3WYD5</accession>
<dbReference type="EMBL" id="JAAGVY010000102">
    <property type="protein sequence ID" value="NEN25872.1"/>
    <property type="molecule type" value="Genomic_DNA"/>
</dbReference>
<gene>
    <name evidence="1" type="ORF">G3O08_20485</name>
</gene>
<comment type="caution">
    <text evidence="1">The sequence shown here is derived from an EMBL/GenBank/DDBJ whole genome shotgun (WGS) entry which is preliminary data.</text>
</comment>
<proteinExistence type="predicted"/>
<evidence type="ECO:0008006" key="3">
    <source>
        <dbReference type="Google" id="ProtNLM"/>
    </source>
</evidence>
<dbReference type="AlphaFoldDB" id="A0A7K3WYD5"/>